<dbReference type="InterPro" id="IPR013783">
    <property type="entry name" value="Ig-like_fold"/>
</dbReference>
<dbReference type="InterPro" id="IPR050713">
    <property type="entry name" value="RTP_Phos/Ushers"/>
</dbReference>
<dbReference type="Proteomes" id="UP000293342">
    <property type="component" value="Unassembled WGS sequence"/>
</dbReference>
<dbReference type="PANTHER" id="PTHR46957:SF3">
    <property type="entry name" value="CYTOKINE RECEPTOR"/>
    <property type="match status" value="1"/>
</dbReference>
<dbReference type="PANTHER" id="PTHR46957">
    <property type="entry name" value="CYTOKINE RECEPTOR"/>
    <property type="match status" value="1"/>
</dbReference>
<dbReference type="RefSeq" id="WP_131518151.1">
    <property type="nucleotide sequence ID" value="NZ_SJKD01000010.1"/>
</dbReference>
<keyword evidence="1" id="KW-0326">Glycosidase</keyword>
<dbReference type="Gene3D" id="2.60.40.10">
    <property type="entry name" value="Immunoglobulins"/>
    <property type="match status" value="2"/>
</dbReference>
<evidence type="ECO:0000256" key="1">
    <source>
        <dbReference type="ARBA" id="ARBA00023295"/>
    </source>
</evidence>
<dbReference type="SUPFAM" id="SSF49265">
    <property type="entry name" value="Fibronectin type III"/>
    <property type="match status" value="1"/>
</dbReference>
<dbReference type="AlphaFoldDB" id="A0A4R0JC47"/>
<dbReference type="Pfam" id="PF00041">
    <property type="entry name" value="fn3"/>
    <property type="match status" value="1"/>
</dbReference>
<evidence type="ECO:0000256" key="3">
    <source>
        <dbReference type="SAM" id="Phobius"/>
    </source>
</evidence>
<evidence type="ECO:0000313" key="5">
    <source>
        <dbReference type="EMBL" id="TCC44231.1"/>
    </source>
</evidence>
<organism evidence="5 6">
    <name type="scientific">Kribbella capetownensis</name>
    <dbReference type="NCBI Taxonomy" id="1572659"/>
    <lineage>
        <taxon>Bacteria</taxon>
        <taxon>Bacillati</taxon>
        <taxon>Actinomycetota</taxon>
        <taxon>Actinomycetes</taxon>
        <taxon>Propionibacteriales</taxon>
        <taxon>Kribbellaceae</taxon>
        <taxon>Kribbella</taxon>
    </lineage>
</organism>
<dbReference type="GO" id="GO:0016020">
    <property type="term" value="C:membrane"/>
    <property type="evidence" value="ECO:0007669"/>
    <property type="project" value="UniProtKB-SubCell"/>
</dbReference>
<keyword evidence="2" id="KW-0119">Carbohydrate metabolism</keyword>
<feature type="transmembrane region" description="Helical" evidence="3">
    <location>
        <begin position="41"/>
        <end position="61"/>
    </location>
</feature>
<evidence type="ECO:0000256" key="2">
    <source>
        <dbReference type="ARBA" id="ARBA00023326"/>
    </source>
</evidence>
<dbReference type="GO" id="GO:0016798">
    <property type="term" value="F:hydrolase activity, acting on glycosyl bonds"/>
    <property type="evidence" value="ECO:0007669"/>
    <property type="project" value="UniProtKB-KW"/>
</dbReference>
<dbReference type="PROSITE" id="PS50853">
    <property type="entry name" value="FN3"/>
    <property type="match status" value="2"/>
</dbReference>
<reference evidence="5 6" key="1">
    <citation type="submission" date="2019-02" db="EMBL/GenBank/DDBJ databases">
        <title>Kribbella capetownensis sp. nov. and Kribbella speibonae sp. nov., isolated from soil.</title>
        <authorList>
            <person name="Curtis S.M."/>
            <person name="Norton I."/>
            <person name="Everest G.J."/>
            <person name="Meyers P.R."/>
        </authorList>
    </citation>
    <scope>NUCLEOTIDE SEQUENCE [LARGE SCALE GENOMIC DNA]</scope>
    <source>
        <strain evidence="5 6">YM53</strain>
    </source>
</reference>
<dbReference type="CDD" id="cd00063">
    <property type="entry name" value="FN3"/>
    <property type="match status" value="2"/>
</dbReference>
<dbReference type="SMART" id="SM00060">
    <property type="entry name" value="FN3"/>
    <property type="match status" value="2"/>
</dbReference>
<comment type="caution">
    <text evidence="5">The sequence shown here is derived from an EMBL/GenBank/DDBJ whole genome shotgun (WGS) entry which is preliminary data.</text>
</comment>
<evidence type="ECO:0000313" key="6">
    <source>
        <dbReference type="Proteomes" id="UP000293342"/>
    </source>
</evidence>
<keyword evidence="2" id="KW-0624">Polysaccharide degradation</keyword>
<keyword evidence="6" id="KW-1185">Reference proteome</keyword>
<name>A0A4R0JC47_9ACTN</name>
<dbReference type="OrthoDB" id="4320050at2"/>
<protein>
    <recommendedName>
        <fullName evidence="4">Fibronectin type-III domain-containing protein</fullName>
    </recommendedName>
</protein>
<keyword evidence="3" id="KW-1133">Transmembrane helix</keyword>
<sequence length="261" mass="27110">MNRLAAWRVIATGPTVAQSGGRGVSHWKESWMILTARVWRGFGAVLLLAAGGFAGAAPAALATPTDTTPPTAPANLHAVSITDTDIVLAWDKSTDSSGSVSYALFFDDNPTPFWVSGTQFDVHANVAIGMIPGTTHTFQVRAEDSSGNASFSNRLTTSFAPGDDTAPTAPSNLHVVSNNSNGIVLAWDPSIDESDVIYFVDGAPCSPHHAGSATTLLIGSLATDPVCGISAGFTYTFSVRAQDAIGFNSPSSDTISVFFNG</sequence>
<feature type="domain" description="Fibronectin type-III" evidence="4">
    <location>
        <begin position="72"/>
        <end position="162"/>
    </location>
</feature>
<keyword evidence="3" id="KW-0472">Membrane</keyword>
<proteinExistence type="predicted"/>
<accession>A0A4R0JC47</accession>
<dbReference type="GO" id="GO:0000272">
    <property type="term" value="P:polysaccharide catabolic process"/>
    <property type="evidence" value="ECO:0007669"/>
    <property type="project" value="UniProtKB-KW"/>
</dbReference>
<evidence type="ECO:0000259" key="4">
    <source>
        <dbReference type="PROSITE" id="PS50853"/>
    </source>
</evidence>
<gene>
    <name evidence="5" type="ORF">E0H75_35845</name>
</gene>
<dbReference type="InterPro" id="IPR003961">
    <property type="entry name" value="FN3_dom"/>
</dbReference>
<dbReference type="InterPro" id="IPR036116">
    <property type="entry name" value="FN3_sf"/>
</dbReference>
<feature type="domain" description="Fibronectin type-III" evidence="4">
    <location>
        <begin position="169"/>
        <end position="261"/>
    </location>
</feature>
<keyword evidence="1" id="KW-0378">Hydrolase</keyword>
<dbReference type="EMBL" id="SJKD01000010">
    <property type="protein sequence ID" value="TCC44231.1"/>
    <property type="molecule type" value="Genomic_DNA"/>
</dbReference>
<keyword evidence="3" id="KW-0812">Transmembrane</keyword>